<dbReference type="SUPFAM" id="SSF52540">
    <property type="entry name" value="P-loop containing nucleoside triphosphate hydrolases"/>
    <property type="match status" value="1"/>
</dbReference>
<dbReference type="Proteomes" id="UP000221653">
    <property type="component" value="Unassembled WGS sequence"/>
</dbReference>
<dbReference type="InterPro" id="IPR027417">
    <property type="entry name" value="P-loop_NTPase"/>
</dbReference>
<dbReference type="AlphaFoldDB" id="A0A2A9DQM7"/>
<proteinExistence type="inferred from homology"/>
<dbReference type="GO" id="GO:0005524">
    <property type="term" value="F:ATP binding"/>
    <property type="evidence" value="ECO:0007669"/>
    <property type="project" value="UniProtKB-UniRule"/>
</dbReference>
<dbReference type="STRING" id="1724.GCA_001044175_00418"/>
<dbReference type="PANTHER" id="PTHR30448">
    <property type="entry name" value="RNASE ADAPTER PROTEIN RAPZ"/>
    <property type="match status" value="1"/>
</dbReference>
<comment type="caution">
    <text evidence="4">Lacks conserved residue(s) required for the propagation of feature annotation.</text>
</comment>
<dbReference type="InterPro" id="IPR053930">
    <property type="entry name" value="RapZ-like_N"/>
</dbReference>
<evidence type="ECO:0000256" key="4">
    <source>
        <dbReference type="HAMAP-Rule" id="MF_00636"/>
    </source>
</evidence>
<dbReference type="OrthoDB" id="9784461at2"/>
<organism evidence="7 8">
    <name type="scientific">Corynebacterium renale</name>
    <dbReference type="NCBI Taxonomy" id="1724"/>
    <lineage>
        <taxon>Bacteria</taxon>
        <taxon>Bacillati</taxon>
        <taxon>Actinomycetota</taxon>
        <taxon>Actinomycetes</taxon>
        <taxon>Mycobacteriales</taxon>
        <taxon>Corynebacteriaceae</taxon>
        <taxon>Corynebacterium</taxon>
    </lineage>
</organism>
<name>A0A2A9DQM7_9CORY</name>
<dbReference type="Pfam" id="PF22740">
    <property type="entry name" value="PapZ_C"/>
    <property type="match status" value="1"/>
</dbReference>
<evidence type="ECO:0000313" key="8">
    <source>
        <dbReference type="Proteomes" id="UP000221653"/>
    </source>
</evidence>
<evidence type="ECO:0000313" key="7">
    <source>
        <dbReference type="EMBL" id="PFG28666.1"/>
    </source>
</evidence>
<dbReference type="PIRSF" id="PIRSF005052">
    <property type="entry name" value="P-loopkin"/>
    <property type="match status" value="1"/>
</dbReference>
<evidence type="ECO:0000256" key="3">
    <source>
        <dbReference type="ARBA" id="ARBA00023134"/>
    </source>
</evidence>
<reference evidence="7 8" key="1">
    <citation type="submission" date="2017-10" db="EMBL/GenBank/DDBJ databases">
        <title>Sequencing the genomes of 1000 actinobacteria strains.</title>
        <authorList>
            <person name="Klenk H.-P."/>
        </authorList>
    </citation>
    <scope>NUCLEOTIDE SEQUENCE [LARGE SCALE GENOMIC DNA]</scope>
    <source>
        <strain evidence="7 8">DSM 20688</strain>
    </source>
</reference>
<feature type="binding site" evidence="4">
    <location>
        <begin position="70"/>
        <end position="73"/>
    </location>
    <ligand>
        <name>GTP</name>
        <dbReference type="ChEBI" id="CHEBI:37565"/>
    </ligand>
</feature>
<feature type="domain" description="RapZ-like N-terminal" evidence="5">
    <location>
        <begin position="15"/>
        <end position="166"/>
    </location>
</feature>
<evidence type="ECO:0000259" key="5">
    <source>
        <dbReference type="Pfam" id="PF03668"/>
    </source>
</evidence>
<evidence type="ECO:0000259" key="6">
    <source>
        <dbReference type="Pfam" id="PF22740"/>
    </source>
</evidence>
<dbReference type="EMBL" id="PDJF01000001">
    <property type="protein sequence ID" value="PFG28666.1"/>
    <property type="molecule type" value="Genomic_DNA"/>
</dbReference>
<accession>A0A2A9DQM7</accession>
<keyword evidence="1 4" id="KW-0547">Nucleotide-binding</keyword>
<comment type="caution">
    <text evidence="7">The sequence shown here is derived from an EMBL/GenBank/DDBJ whole genome shotgun (WGS) entry which is preliminary data.</text>
</comment>
<sequence>MAPMNQSVHLEAPPLLITGLSGAGLSTAARVFEDRDWYVAQNLPAALIVDFFSMCADAHSPVTRAAVVTDVRSRVFGGNLASTVETLRAKELSPDVLFLDAQTEILISRFDSVRRTHPLQGQDSLSVGIERERELLAPIKEAADVVIDTSELSVHDLRRRIEESFGERVLAKPHVTIQSFGFKHGSPRDSDITVDVRFLPNPYWKQELRPFRGTDRPVADYVLGQPEASEFIENFIAMFDSMQAGYRHEGKNFVTVSIGCTGGHHRSVAVVEEIARRIRQRGDLDVSVHHRDISRN</sequence>
<dbReference type="Pfam" id="PF03668">
    <property type="entry name" value="RapZ-like_N"/>
    <property type="match status" value="1"/>
</dbReference>
<keyword evidence="3 4" id="KW-0342">GTP-binding</keyword>
<keyword evidence="8" id="KW-1185">Reference proteome</keyword>
<feature type="domain" description="RapZ C-terminal" evidence="6">
    <location>
        <begin position="174"/>
        <end position="293"/>
    </location>
</feature>
<dbReference type="InterPro" id="IPR053931">
    <property type="entry name" value="RapZ_C"/>
</dbReference>
<dbReference type="HAMAP" id="MF_00636">
    <property type="entry name" value="RapZ_like"/>
    <property type="match status" value="1"/>
</dbReference>
<protein>
    <submittedName>
        <fullName evidence="7">UPF0042 nucleotide-binding protein</fullName>
    </submittedName>
</protein>
<dbReference type="GO" id="GO:0005525">
    <property type="term" value="F:GTP binding"/>
    <property type="evidence" value="ECO:0007669"/>
    <property type="project" value="UniProtKB-UniRule"/>
</dbReference>
<dbReference type="InterPro" id="IPR005337">
    <property type="entry name" value="RapZ-like"/>
</dbReference>
<gene>
    <name evidence="7" type="ORF">ATK06_1785</name>
</gene>
<dbReference type="PANTHER" id="PTHR30448:SF0">
    <property type="entry name" value="RNASE ADAPTER PROTEIN RAPZ"/>
    <property type="match status" value="1"/>
</dbReference>
<evidence type="ECO:0000256" key="2">
    <source>
        <dbReference type="ARBA" id="ARBA00022840"/>
    </source>
</evidence>
<dbReference type="NCBIfam" id="NF003828">
    <property type="entry name" value="PRK05416.1"/>
    <property type="match status" value="1"/>
</dbReference>
<evidence type="ECO:0000256" key="1">
    <source>
        <dbReference type="ARBA" id="ARBA00022741"/>
    </source>
</evidence>
<keyword evidence="2 4" id="KW-0067">ATP-binding</keyword>